<name>A0A2S5Y5H4_9MICO</name>
<protein>
    <submittedName>
        <fullName evidence="1">Uncharacterized protein</fullName>
    </submittedName>
</protein>
<organism evidence="1 2">
    <name type="scientific">Rathayibacter toxicus</name>
    <dbReference type="NCBI Taxonomy" id="145458"/>
    <lineage>
        <taxon>Bacteria</taxon>
        <taxon>Bacillati</taxon>
        <taxon>Actinomycetota</taxon>
        <taxon>Actinomycetes</taxon>
        <taxon>Micrococcales</taxon>
        <taxon>Microbacteriaceae</taxon>
        <taxon>Rathayibacter</taxon>
    </lineage>
</organism>
<evidence type="ECO:0000313" key="2">
    <source>
        <dbReference type="Proteomes" id="UP000237966"/>
    </source>
</evidence>
<dbReference type="RefSeq" id="WP_027692303.1">
    <property type="nucleotide sequence ID" value="NZ_CP037977.1"/>
</dbReference>
<dbReference type="Proteomes" id="UP000237966">
    <property type="component" value="Unassembled WGS sequence"/>
</dbReference>
<evidence type="ECO:0000313" key="1">
    <source>
        <dbReference type="EMBL" id="PPI13997.1"/>
    </source>
</evidence>
<dbReference type="EMBL" id="PSWU01000013">
    <property type="protein sequence ID" value="PPI13997.1"/>
    <property type="molecule type" value="Genomic_DNA"/>
</dbReference>
<comment type="caution">
    <text evidence="1">The sequence shown here is derived from an EMBL/GenBank/DDBJ whole genome shotgun (WGS) entry which is preliminary data.</text>
</comment>
<gene>
    <name evidence="1" type="ORF">C5C51_09930</name>
</gene>
<dbReference type="AlphaFoldDB" id="A0A2S5Y5H4"/>
<accession>A0A2S5Y5H4</accession>
<proteinExistence type="predicted"/>
<sequence length="91" mass="10756">MLDSDAEVNKTYFLPAHLRVERDVNGCRDRFSILLRRTVEHSATVKFFARHRRKSREIAFEFITRNGLMSCESKFLVTTWKNGHVARSERL</sequence>
<reference evidence="1 2" key="1">
    <citation type="submission" date="2018-02" db="EMBL/GenBank/DDBJ databases">
        <title>Bacteriophage NCPPB3778 and a type I-E CRISPR drive the evolution of the US Biological Select Agent, Rathayibacter toxicus.</title>
        <authorList>
            <person name="Davis E.W.II."/>
            <person name="Tabima J.F."/>
            <person name="Weisberg A.J."/>
            <person name="Lopes L.D."/>
            <person name="Wiseman M.S."/>
            <person name="Wiseman M.S."/>
            <person name="Pupko T."/>
            <person name="Belcher M.S."/>
            <person name="Sechler A.J."/>
            <person name="Tancos M.A."/>
            <person name="Schroeder B.K."/>
            <person name="Murray T.D."/>
            <person name="Luster D.G."/>
            <person name="Schneider W.L."/>
            <person name="Rogers E."/>
            <person name="Andreote F.D."/>
            <person name="Grunwald N.J."/>
            <person name="Putnam M.L."/>
            <person name="Chang J.H."/>
        </authorList>
    </citation>
    <scope>NUCLEOTIDE SEQUENCE [LARGE SCALE GENOMIC DNA]</scope>
    <source>
        <strain evidence="1 2">FH99</strain>
    </source>
</reference>